<dbReference type="InterPro" id="IPR028288">
    <property type="entry name" value="SCAR/WAVE_fam"/>
</dbReference>
<feature type="region of interest" description="Disordered" evidence="3">
    <location>
        <begin position="789"/>
        <end position="811"/>
    </location>
</feature>
<comment type="subcellular location">
    <subcellularLocation>
        <location evidence="2">Cytoplasm</location>
        <location evidence="2">Cytoskeleton</location>
    </subcellularLocation>
</comment>
<evidence type="ECO:0000256" key="2">
    <source>
        <dbReference type="RuleBase" id="RU367034"/>
    </source>
</evidence>
<dbReference type="GO" id="GO:2000601">
    <property type="term" value="P:positive regulation of Arp2/3 complex-mediated actin nucleation"/>
    <property type="evidence" value="ECO:0007669"/>
    <property type="project" value="TreeGrafter"/>
</dbReference>
<sequence length="1789" mass="195834">MPTIRYEIRSVYGLAGPELYRAADEHDPEALLEGVAMAGLVGVLRQLGDLAEFAAEIFHDLHEEVIATAARGHGLMLRVQQLEAEFPSIEKAFLSQTNPSPLAFNEGIDWRANLRMDQNLVTRGDMPRFILDSYEECRGPPRLFMLDKFDVAGAGACLKRYSDPSFFKVDLASSGMMEEGGREKKVRKLKKKGSRWRNSETTKSFLAPFIRSNLQPVISEQISAKVPMRHIKLKSRNLMDSDISNKRSYMEHLLEVHSPEKKDIDQVASVELHETVTNTAVNSPILKKRNGIQSPAKLPIHEVADQKIKDIAVFTPSVPDEKVMIESQVKKAVTVHDYNSNEAEKYSPAILEADQQKDIVDTHISIADGFDGHGSAEKNRTDAILDGYCSRVEVDPSCLLLVDQKNSFSNLVFSSKGGFDGYRSDDVGSELENYMDALNTMESEIETDSESRQKSDPGILNMEAHRIDEFNKRQRELPAQFSEPDDLGDLTEKGLNNMLISLPSMSENSGTLSDTQLPQEDLINFYVPVIPEICLSEHVRTVDELPTISRLEESIPSAHLLTNDTCNANGSEAMSAQVGTVRAYSSSCFPESTSSGDRVFPPATGEAQSVTIHPTETFSGYVEGDHQAGQQLNGNMEELSTYAGNSNMSPDELLLLSDTGCSLLGEEDAREEIHADEVPSVVHPPNETFLGVENTDETCEQLTAKEEVLKFPDNYDSNELLLSPETEGSFSNSIGFLKETHPGKSPNEMSDRSMLGNLSLTQGCCSLNEAPVQFDETILLTKEKFSHIEREEKSSIEQETEALTGESISPTIPSLSAKNISAVVKSGDLAADMDVIEIPGNFAAEMSSNNGRLSHGVGENLDENLPCTVHTSEPLSQDHDGMESLKPATSSTISSDDLLSESVVPQRADIAEDSGELFSQDMGDTQGDSFLKEVPTWSLKDPITLFTEEDTETCSGTMLPATNFELFIETSPIVLHPGELAAKVDNSTASSEDLFNDNVGGTKIVMPNLLPVELEQLSAAEQPQKCHEMDLAELSSGASANNAFPDGTDLQSAEPVCMVTGGNNFVADTGGFPRGPTTSNLPEEEHIEKNMKCDKLLDEYVIVEADDCNQGACSIYYPNGSVFDIELQDDYLPGSADIDSHNLETDEMSYPKSTIVTPQIDNQTMSSTALCSEFPIAGSSYSSDAKLSDGVCQTMSSEPDVGNGSSLFLSESEDSFSRGSMDGSNHFLVEPAIPLVDDNEGNVTSLNQEDKHLEASDIQFDRAFSDEQTISQGNPKDIDNQTLKLDPYAILTTVEMNEFDTRYELREVEAVPSESTSKVSAGSMTSDIFPIIATSSSGISETRAPECLERQPVEAIFSLQSQDVEGNSPLPPLPPVPEFLESNVVEAASSLQLQDVEGLPPLPPLPPVPEFLEPKVVEAASSLHVQDVEETLPLPPLPPVEWRMGNLRYGCLRSVGDTAQPPKAANTFMTLSPLDAKHPQVSVTAGFEMVQPTTSPLCKYERVPQGSLNSEGESRHAELPPIADKDGLNHGMNPPNLFLPVSHSENERYSGAHDAGMLVVEEKITQHQEQLQGAQSIEDKRPRLGQLVPSLELERSKHESTGIGAPVVPLNPFLPVSSSEEFKHQYGYGVYGGESLQHLNLSPPLPVTGPNMLPYGFLYKMRENPSMIFDFMVPSTEVERPSCKHRSIRDRPRNPLIEAVAAHDKSKLRKVSELDPPQNRPKADERDSLLEQIRNKSFNLKPVNAPKVNIKGPPTNLKLAAILEKANAIRQAFVGSDEDDDDGESWNGS</sequence>
<evidence type="ECO:0000256" key="3">
    <source>
        <dbReference type="SAM" id="MobiDB-lite"/>
    </source>
</evidence>
<reference evidence="5" key="1">
    <citation type="journal article" date="2023" name="GigaByte">
        <title>Genome assembly of the bearded iris, Iris pallida Lam.</title>
        <authorList>
            <person name="Bruccoleri R.E."/>
            <person name="Oakeley E.J."/>
            <person name="Faust A.M.E."/>
            <person name="Altorfer M."/>
            <person name="Dessus-Babus S."/>
            <person name="Burckhardt D."/>
            <person name="Oertli M."/>
            <person name="Naumann U."/>
            <person name="Petersen F."/>
            <person name="Wong J."/>
        </authorList>
    </citation>
    <scope>NUCLEOTIDE SEQUENCE</scope>
    <source>
        <strain evidence="5">GSM-AAB239-AS_SAM_17_03QT</strain>
    </source>
</reference>
<dbReference type="EMBL" id="JANAVB010034617">
    <property type="protein sequence ID" value="KAJ6806423.1"/>
    <property type="molecule type" value="Genomic_DNA"/>
</dbReference>
<comment type="similarity">
    <text evidence="1 2">Belongs to the SCAR/WAVE family.</text>
</comment>
<dbReference type="PANTHER" id="PTHR12902">
    <property type="entry name" value="WASP-1"/>
    <property type="match status" value="1"/>
</dbReference>
<gene>
    <name evidence="5" type="ORF">M6B38_174430</name>
</gene>
<feature type="domain" description="WH2" evidence="4">
    <location>
        <begin position="1725"/>
        <end position="1743"/>
    </location>
</feature>
<keyword evidence="2" id="KW-0009">Actin-binding</keyword>
<evidence type="ECO:0000313" key="6">
    <source>
        <dbReference type="Proteomes" id="UP001140949"/>
    </source>
</evidence>
<keyword evidence="2" id="KW-0963">Cytoplasm</keyword>
<reference evidence="5" key="2">
    <citation type="submission" date="2023-04" db="EMBL/GenBank/DDBJ databases">
        <authorList>
            <person name="Bruccoleri R.E."/>
            <person name="Oakeley E.J."/>
            <person name="Faust A.-M."/>
            <person name="Dessus-Babus S."/>
            <person name="Altorfer M."/>
            <person name="Burckhardt D."/>
            <person name="Oertli M."/>
            <person name="Naumann U."/>
            <person name="Petersen F."/>
            <person name="Wong J."/>
        </authorList>
    </citation>
    <scope>NUCLEOTIDE SEQUENCE</scope>
    <source>
        <strain evidence="5">GSM-AAB239-AS_SAM_17_03QT</strain>
        <tissue evidence="5">Leaf</tissue>
    </source>
</reference>
<keyword evidence="2" id="KW-0206">Cytoskeleton</keyword>
<comment type="caution">
    <text evidence="5">The sequence shown here is derived from an EMBL/GenBank/DDBJ whole genome shotgun (WGS) entry which is preliminary data.</text>
</comment>
<name>A0AAX6EQZ0_IRIPA</name>
<feature type="region of interest" description="Disordered" evidence="3">
    <location>
        <begin position="1707"/>
        <end position="1728"/>
    </location>
</feature>
<dbReference type="GO" id="GO:0003779">
    <property type="term" value="F:actin binding"/>
    <property type="evidence" value="ECO:0007669"/>
    <property type="project" value="UniProtKB-UniRule"/>
</dbReference>
<keyword evidence="6" id="KW-1185">Reference proteome</keyword>
<feature type="compositionally biased region" description="Basic and acidic residues" evidence="3">
    <location>
        <begin position="1512"/>
        <end position="1528"/>
    </location>
</feature>
<dbReference type="GO" id="GO:0030036">
    <property type="term" value="P:actin cytoskeleton organization"/>
    <property type="evidence" value="ECO:0007669"/>
    <property type="project" value="UniProtKB-UniRule"/>
</dbReference>
<organism evidence="5 6">
    <name type="scientific">Iris pallida</name>
    <name type="common">Sweet iris</name>
    <dbReference type="NCBI Taxonomy" id="29817"/>
    <lineage>
        <taxon>Eukaryota</taxon>
        <taxon>Viridiplantae</taxon>
        <taxon>Streptophyta</taxon>
        <taxon>Embryophyta</taxon>
        <taxon>Tracheophyta</taxon>
        <taxon>Spermatophyta</taxon>
        <taxon>Magnoliopsida</taxon>
        <taxon>Liliopsida</taxon>
        <taxon>Asparagales</taxon>
        <taxon>Iridaceae</taxon>
        <taxon>Iridoideae</taxon>
        <taxon>Irideae</taxon>
        <taxon>Iris</taxon>
    </lineage>
</organism>
<comment type="function">
    <text evidence="2">Involved in regulation of actin and microtubule organization. Part of a WAVE complex that activates the Arp2/3 complex.</text>
</comment>
<dbReference type="GO" id="GO:0034237">
    <property type="term" value="F:protein kinase A regulatory subunit binding"/>
    <property type="evidence" value="ECO:0007669"/>
    <property type="project" value="TreeGrafter"/>
</dbReference>
<protein>
    <recommendedName>
        <fullName evidence="2">Protein SCAR</fullName>
    </recommendedName>
    <alternativeName>
        <fullName evidence="2">Protein WAVE</fullName>
    </alternativeName>
</protein>
<accession>A0AAX6EQZ0</accession>
<dbReference type="GO" id="GO:0005856">
    <property type="term" value="C:cytoskeleton"/>
    <property type="evidence" value="ECO:0007669"/>
    <property type="project" value="UniProtKB-SubCell"/>
</dbReference>
<dbReference type="InterPro" id="IPR003124">
    <property type="entry name" value="WH2_dom"/>
</dbReference>
<feature type="region of interest" description="Disordered" evidence="3">
    <location>
        <begin position="875"/>
        <end position="899"/>
    </location>
</feature>
<evidence type="ECO:0000259" key="4">
    <source>
        <dbReference type="PROSITE" id="PS51082"/>
    </source>
</evidence>
<dbReference type="PROSITE" id="PS51082">
    <property type="entry name" value="WH2"/>
    <property type="match status" value="1"/>
</dbReference>
<dbReference type="Gene3D" id="1.20.5.340">
    <property type="match status" value="1"/>
</dbReference>
<dbReference type="PANTHER" id="PTHR12902:SF1">
    <property type="entry name" value="WISKOTT-ALDRICH SYNDROME PROTEIN FAMILY MEMBER"/>
    <property type="match status" value="1"/>
</dbReference>
<evidence type="ECO:0000256" key="1">
    <source>
        <dbReference type="ARBA" id="ARBA00006993"/>
    </source>
</evidence>
<feature type="compositionally biased region" description="Low complexity" evidence="3">
    <location>
        <begin position="889"/>
        <end position="899"/>
    </location>
</feature>
<feature type="region of interest" description="Disordered" evidence="3">
    <location>
        <begin position="1504"/>
        <end position="1531"/>
    </location>
</feature>
<dbReference type="GO" id="GO:0071933">
    <property type="term" value="F:Arp2/3 complex binding"/>
    <property type="evidence" value="ECO:0007669"/>
    <property type="project" value="TreeGrafter"/>
</dbReference>
<dbReference type="Proteomes" id="UP001140949">
    <property type="component" value="Unassembled WGS sequence"/>
</dbReference>
<evidence type="ECO:0000313" key="5">
    <source>
        <dbReference type="EMBL" id="KAJ6806423.1"/>
    </source>
</evidence>
<dbReference type="Gene3D" id="6.10.280.150">
    <property type="match status" value="2"/>
</dbReference>
<proteinExistence type="inferred from homology"/>